<reference evidence="1 2" key="1">
    <citation type="journal article" date="2024" name="bioRxiv">
        <title>A reference genome for Trichogramma kaykai: A tiny desert-dwelling parasitoid wasp with competing sex-ratio distorters.</title>
        <authorList>
            <person name="Culotta J."/>
            <person name="Lindsey A.R."/>
        </authorList>
    </citation>
    <scope>NUCLEOTIDE SEQUENCE [LARGE SCALE GENOMIC DNA]</scope>
    <source>
        <strain evidence="1 2">KSX58</strain>
    </source>
</reference>
<dbReference type="EMBL" id="JBJJXI010000179">
    <property type="protein sequence ID" value="KAL3384026.1"/>
    <property type="molecule type" value="Genomic_DNA"/>
</dbReference>
<dbReference type="AlphaFoldDB" id="A0ABD2VUI1"/>
<keyword evidence="2" id="KW-1185">Reference proteome</keyword>
<dbReference type="Proteomes" id="UP001627154">
    <property type="component" value="Unassembled WGS sequence"/>
</dbReference>
<gene>
    <name evidence="1" type="ORF">TKK_020101</name>
</gene>
<evidence type="ECO:0000313" key="2">
    <source>
        <dbReference type="Proteomes" id="UP001627154"/>
    </source>
</evidence>
<protein>
    <submittedName>
        <fullName evidence="1">Uncharacterized protein</fullName>
    </submittedName>
</protein>
<sequence>TERRNDPGWLEIISLIIDAAGNSVLIHFGDVIHTYTSNLATDNRDLQDFKFLVKSFWSCNFGSKREKMFWLAAQNLTYCINNSDSITCKTLQDIPQEFTNQMLIEGDTLPGLKYILLTCSEITPNFNFFMETILNGLLHGEVMRRDQRVYMQTFMKGNEVLNFSLCKREEHFLAYDFSIGIAILMLPYAPQQ</sequence>
<proteinExistence type="predicted"/>
<accession>A0ABD2VUI1</accession>
<feature type="non-terminal residue" evidence="1">
    <location>
        <position position="1"/>
    </location>
</feature>
<name>A0ABD2VUI1_9HYME</name>
<comment type="caution">
    <text evidence="1">The sequence shown here is derived from an EMBL/GenBank/DDBJ whole genome shotgun (WGS) entry which is preliminary data.</text>
</comment>
<organism evidence="1 2">
    <name type="scientific">Trichogramma kaykai</name>
    <dbReference type="NCBI Taxonomy" id="54128"/>
    <lineage>
        <taxon>Eukaryota</taxon>
        <taxon>Metazoa</taxon>
        <taxon>Ecdysozoa</taxon>
        <taxon>Arthropoda</taxon>
        <taxon>Hexapoda</taxon>
        <taxon>Insecta</taxon>
        <taxon>Pterygota</taxon>
        <taxon>Neoptera</taxon>
        <taxon>Endopterygota</taxon>
        <taxon>Hymenoptera</taxon>
        <taxon>Apocrita</taxon>
        <taxon>Proctotrupomorpha</taxon>
        <taxon>Chalcidoidea</taxon>
        <taxon>Trichogrammatidae</taxon>
        <taxon>Trichogramma</taxon>
    </lineage>
</organism>
<evidence type="ECO:0000313" key="1">
    <source>
        <dbReference type="EMBL" id="KAL3384026.1"/>
    </source>
</evidence>